<reference evidence="1 2" key="2">
    <citation type="submission" date="2018-03" db="EMBL/GenBank/DDBJ databases">
        <authorList>
            <person name="Keele B.F."/>
        </authorList>
    </citation>
    <scope>NUCLEOTIDE SEQUENCE [LARGE SCALE GENOMIC DNA]</scope>
    <source>
        <strain evidence="1 2">D13</strain>
    </source>
</reference>
<evidence type="ECO:0000313" key="2">
    <source>
        <dbReference type="Proteomes" id="UP000241074"/>
    </source>
</evidence>
<dbReference type="Proteomes" id="UP000241074">
    <property type="component" value="Chromosome"/>
</dbReference>
<gene>
    <name evidence="1" type="ORF">C7S18_14555</name>
</gene>
<reference evidence="1 2" key="1">
    <citation type="submission" date="2018-03" db="EMBL/GenBank/DDBJ databases">
        <title>Ahniella affigens gen. nov., sp. nov., a gammaproteobacterium isolated from sandy soil near a stream.</title>
        <authorList>
            <person name="Ko Y."/>
            <person name="Kim J.-H."/>
        </authorList>
    </citation>
    <scope>NUCLEOTIDE SEQUENCE [LARGE SCALE GENOMIC DNA]</scope>
    <source>
        <strain evidence="1 2">D13</strain>
    </source>
</reference>
<sequence length="151" mass="16786">MILIPTTTKEKLPKGYAYPLGAEQISAPLQDALCLSLLRLSFSWRDTFWSGAYADKLRQGGAIQVLSVTRPLLSDERLSIRVHAVPQAEAAVARTLLLDQSLPELAAYLASWTDDQEWVSWSVEYDLGTHSLKPINASGSQSRRPHRVRPS</sequence>
<keyword evidence="2" id="KW-1185">Reference proteome</keyword>
<organism evidence="1 2">
    <name type="scientific">Ahniella affigens</name>
    <dbReference type="NCBI Taxonomy" id="2021234"/>
    <lineage>
        <taxon>Bacteria</taxon>
        <taxon>Pseudomonadati</taxon>
        <taxon>Pseudomonadota</taxon>
        <taxon>Gammaproteobacteria</taxon>
        <taxon>Lysobacterales</taxon>
        <taxon>Rhodanobacteraceae</taxon>
        <taxon>Ahniella</taxon>
    </lineage>
</organism>
<evidence type="ECO:0000313" key="1">
    <source>
        <dbReference type="EMBL" id="AVP98336.1"/>
    </source>
</evidence>
<accession>A0A2P1PU15</accession>
<protein>
    <submittedName>
        <fullName evidence="1">Uncharacterized protein</fullName>
    </submittedName>
</protein>
<name>A0A2P1PU15_9GAMM</name>
<dbReference type="KEGG" id="xba:C7S18_14555"/>
<proteinExistence type="predicted"/>
<dbReference type="AlphaFoldDB" id="A0A2P1PU15"/>
<dbReference type="EMBL" id="CP027860">
    <property type="protein sequence ID" value="AVP98336.1"/>
    <property type="molecule type" value="Genomic_DNA"/>
</dbReference>